<keyword evidence="4 6" id="KW-0238">DNA-binding</keyword>
<evidence type="ECO:0000259" key="7">
    <source>
        <dbReference type="Pfam" id="PF01709"/>
    </source>
</evidence>
<dbReference type="Pfam" id="PF01709">
    <property type="entry name" value="Transcrip_reg"/>
    <property type="match status" value="1"/>
</dbReference>
<dbReference type="NCBIfam" id="NF001030">
    <property type="entry name" value="PRK00110.1"/>
    <property type="match status" value="1"/>
</dbReference>
<dbReference type="NCBIfam" id="NF009044">
    <property type="entry name" value="PRK12378.1"/>
    <property type="match status" value="1"/>
</dbReference>
<dbReference type="HOGENOM" id="CLU_062974_1_0_14"/>
<name>A0A059Y4Z8_MYCBV</name>
<dbReference type="Pfam" id="PF20772">
    <property type="entry name" value="TACO1_YebC_N"/>
    <property type="match status" value="1"/>
</dbReference>
<dbReference type="InterPro" id="IPR049083">
    <property type="entry name" value="TACO1_YebC_N"/>
</dbReference>
<dbReference type="RefSeq" id="WP_013955027.1">
    <property type="nucleotide sequence ID" value="NZ_CP005933.1"/>
</dbReference>
<evidence type="ECO:0000256" key="5">
    <source>
        <dbReference type="ARBA" id="ARBA00023163"/>
    </source>
</evidence>
<comment type="similarity">
    <text evidence="1 6">Belongs to the TACO1 family.</text>
</comment>
<evidence type="ECO:0000256" key="4">
    <source>
        <dbReference type="ARBA" id="ARBA00023125"/>
    </source>
</evidence>
<keyword evidence="5 6" id="KW-0804">Transcription</keyword>
<dbReference type="PATRIC" id="fig|1316930.3.peg.723"/>
<accession>A0A059Y4Z8</accession>
<evidence type="ECO:0000256" key="6">
    <source>
        <dbReference type="HAMAP-Rule" id="MF_00693"/>
    </source>
</evidence>
<dbReference type="Gene3D" id="3.30.70.980">
    <property type="match status" value="2"/>
</dbReference>
<evidence type="ECO:0000256" key="1">
    <source>
        <dbReference type="ARBA" id="ARBA00008724"/>
    </source>
</evidence>
<sequence length="245" mass="26759">MAGHSHWAGIKHKKGANDAARGKIFQKMFKEIYVAATGPGGTDPSSNPALRLAISKAKAKSMPKANIERALDKAKGNAKDGAVFTEIIYNATISGGATFLVVTLSDNVNRTTSNIQSYFNKQNAKLGKTGTIPFQFDHKGIMEISKGLVDEESLTIVCLENGAEDIESTDESFIVTTSVEDFSTCKSAIESNLNITEFMQCEITYLPNATVSFTGEKAQKIQDFITKLEDDDDVQEVFHNIEFEE</sequence>
<dbReference type="SUPFAM" id="SSF75625">
    <property type="entry name" value="YebC-like"/>
    <property type="match status" value="1"/>
</dbReference>
<dbReference type="InterPro" id="IPR017856">
    <property type="entry name" value="Integrase-like_N"/>
</dbReference>
<dbReference type="NCBIfam" id="TIGR01033">
    <property type="entry name" value="YebC/PmpR family DNA-binding transcriptional regulator"/>
    <property type="match status" value="1"/>
</dbReference>
<evidence type="ECO:0000259" key="8">
    <source>
        <dbReference type="Pfam" id="PF20772"/>
    </source>
</evidence>
<dbReference type="GO" id="GO:0006355">
    <property type="term" value="P:regulation of DNA-templated transcription"/>
    <property type="evidence" value="ECO:0007669"/>
    <property type="project" value="UniProtKB-UniRule"/>
</dbReference>
<dbReference type="EMBL" id="CP005933">
    <property type="protein sequence ID" value="AIA34278.1"/>
    <property type="molecule type" value="Genomic_DNA"/>
</dbReference>
<keyword evidence="2 6" id="KW-0963">Cytoplasm</keyword>
<dbReference type="InterPro" id="IPR048300">
    <property type="entry name" value="TACO1_YebC-like_2nd/3rd_dom"/>
</dbReference>
<evidence type="ECO:0000256" key="2">
    <source>
        <dbReference type="ARBA" id="ARBA00022490"/>
    </source>
</evidence>
<gene>
    <name evidence="9" type="ORF">K668_03540</name>
</gene>
<organism evidence="9 10">
    <name type="scientific">Mycoplasmopsis bovis CQ-W70</name>
    <dbReference type="NCBI Taxonomy" id="1316930"/>
    <lineage>
        <taxon>Bacteria</taxon>
        <taxon>Bacillati</taxon>
        <taxon>Mycoplasmatota</taxon>
        <taxon>Mycoplasmoidales</taxon>
        <taxon>Metamycoplasmataceae</taxon>
        <taxon>Mycoplasmopsis</taxon>
    </lineage>
</organism>
<dbReference type="PANTHER" id="PTHR12532:SF6">
    <property type="entry name" value="TRANSCRIPTIONAL REGULATORY PROTEIN YEBC-RELATED"/>
    <property type="match status" value="1"/>
</dbReference>
<dbReference type="Proteomes" id="UP000027182">
    <property type="component" value="Chromosome"/>
</dbReference>
<reference evidence="9 10" key="1">
    <citation type="submission" date="2013-04" db="EMBL/GenBank/DDBJ databases">
        <authorList>
            <person name="Lin L."/>
            <person name="Zeng Z."/>
            <person name="Xie J."/>
            <person name="Luo L."/>
            <person name="Yang Z."/>
            <person name="Liang W."/>
            <person name="Lin H."/>
            <person name="Dong C."/>
            <person name="Sun Y."/>
        </authorList>
    </citation>
    <scope>NUCLEOTIDE SEQUENCE [LARGE SCALE GENOMIC DNA]</scope>
    <source>
        <strain evidence="9 10">CQ-W70</strain>
    </source>
</reference>
<dbReference type="InterPro" id="IPR002876">
    <property type="entry name" value="Transcrip_reg_TACO1-like"/>
</dbReference>
<proteinExistence type="inferred from homology"/>
<dbReference type="Gene3D" id="1.10.10.200">
    <property type="match status" value="1"/>
</dbReference>
<dbReference type="InterPro" id="IPR029072">
    <property type="entry name" value="YebC-like"/>
</dbReference>
<evidence type="ECO:0000256" key="3">
    <source>
        <dbReference type="ARBA" id="ARBA00023015"/>
    </source>
</evidence>
<evidence type="ECO:0000313" key="10">
    <source>
        <dbReference type="Proteomes" id="UP000027182"/>
    </source>
</evidence>
<dbReference type="HAMAP" id="MF_00693">
    <property type="entry name" value="Transcrip_reg_TACO1"/>
    <property type="match status" value="1"/>
</dbReference>
<keyword evidence="3 6" id="KW-0805">Transcription regulation</keyword>
<evidence type="ECO:0000313" key="9">
    <source>
        <dbReference type="EMBL" id="AIA34278.1"/>
    </source>
</evidence>
<dbReference type="GO" id="GO:0003677">
    <property type="term" value="F:DNA binding"/>
    <property type="evidence" value="ECO:0007669"/>
    <property type="project" value="UniProtKB-UniRule"/>
</dbReference>
<comment type="subcellular location">
    <subcellularLocation>
        <location evidence="6">Cytoplasm</location>
    </subcellularLocation>
</comment>
<dbReference type="InterPro" id="IPR026564">
    <property type="entry name" value="Transcrip_reg_TACO1-like_dom3"/>
</dbReference>
<feature type="domain" description="TACO1/YebC-like second and third" evidence="7">
    <location>
        <begin position="85"/>
        <end position="241"/>
    </location>
</feature>
<dbReference type="AlphaFoldDB" id="A0A059Y4Z8"/>
<feature type="domain" description="TACO1/YebC-like N-terminal" evidence="8">
    <location>
        <begin position="5"/>
        <end position="77"/>
    </location>
</feature>
<dbReference type="FunFam" id="1.10.10.200:FF:000002">
    <property type="entry name" value="Probable transcriptional regulatory protein CLM62_37755"/>
    <property type="match status" value="1"/>
</dbReference>
<dbReference type="KEGG" id="mbq:K668_03540"/>
<dbReference type="PANTHER" id="PTHR12532">
    <property type="entry name" value="TRANSLATIONAL ACTIVATOR OF CYTOCHROME C OXIDASE 1"/>
    <property type="match status" value="1"/>
</dbReference>
<dbReference type="GO" id="GO:0005829">
    <property type="term" value="C:cytosol"/>
    <property type="evidence" value="ECO:0007669"/>
    <property type="project" value="TreeGrafter"/>
</dbReference>
<protein>
    <recommendedName>
        <fullName evidence="6">Probable transcriptional regulatory protein K668_03540</fullName>
    </recommendedName>
</protein>